<dbReference type="GO" id="GO:0010468">
    <property type="term" value="P:regulation of gene expression"/>
    <property type="evidence" value="ECO:0007669"/>
    <property type="project" value="TreeGrafter"/>
</dbReference>
<dbReference type="STRING" id="418985.A0A1V9XKC0"/>
<keyword evidence="1 3" id="KW-0238">DNA-binding</keyword>
<name>A0A1V9XKC0_9ACAR</name>
<dbReference type="FunCoup" id="A0A1V9XKC0">
    <property type="interactions" value="719"/>
</dbReference>
<feature type="coiled-coil region" evidence="4">
    <location>
        <begin position="378"/>
        <end position="426"/>
    </location>
</feature>
<feature type="DNA-binding region" description="HMG box" evidence="3">
    <location>
        <begin position="165"/>
        <end position="233"/>
    </location>
</feature>
<dbReference type="PANTHER" id="PTHR46040">
    <property type="entry name" value="HIGH MOBILITY GROUP PROTEIN 2"/>
    <property type="match status" value="1"/>
</dbReference>
<proteinExistence type="predicted"/>
<feature type="coiled-coil region" evidence="4">
    <location>
        <begin position="208"/>
        <end position="235"/>
    </location>
</feature>
<feature type="region of interest" description="Disordered" evidence="5">
    <location>
        <begin position="245"/>
        <end position="282"/>
    </location>
</feature>
<dbReference type="InParanoid" id="A0A1V9XKC0"/>
<reference evidence="7 8" key="1">
    <citation type="journal article" date="2017" name="Gigascience">
        <title>Draft genome of the honey bee ectoparasitic mite, Tropilaelaps mercedesae, is shaped by the parasitic life history.</title>
        <authorList>
            <person name="Dong X."/>
            <person name="Armstrong S.D."/>
            <person name="Xia D."/>
            <person name="Makepeace B.L."/>
            <person name="Darby A.C."/>
            <person name="Kadowaki T."/>
        </authorList>
    </citation>
    <scope>NUCLEOTIDE SEQUENCE [LARGE SCALE GENOMIC DNA]</scope>
    <source>
        <strain evidence="7">Wuxi-XJTLU</strain>
    </source>
</reference>
<evidence type="ECO:0000256" key="1">
    <source>
        <dbReference type="ARBA" id="ARBA00023125"/>
    </source>
</evidence>
<evidence type="ECO:0000313" key="7">
    <source>
        <dbReference type="EMBL" id="OQR73929.1"/>
    </source>
</evidence>
<dbReference type="SMART" id="SM00398">
    <property type="entry name" value="HMG"/>
    <property type="match status" value="1"/>
</dbReference>
<dbReference type="SUPFAM" id="SSF47095">
    <property type="entry name" value="HMG-box"/>
    <property type="match status" value="1"/>
</dbReference>
<keyword evidence="4" id="KW-0175">Coiled coil</keyword>
<evidence type="ECO:0000256" key="2">
    <source>
        <dbReference type="ARBA" id="ARBA00023242"/>
    </source>
</evidence>
<gene>
    <name evidence="7" type="ORF">BIW11_03490</name>
</gene>
<dbReference type="PROSITE" id="PS50118">
    <property type="entry name" value="HMG_BOX_2"/>
    <property type="match status" value="1"/>
</dbReference>
<dbReference type="InterPro" id="IPR036910">
    <property type="entry name" value="HMG_box_dom_sf"/>
</dbReference>
<dbReference type="InterPro" id="IPR051965">
    <property type="entry name" value="ChromReg_NeuronalGeneExpr"/>
</dbReference>
<evidence type="ECO:0000313" key="8">
    <source>
        <dbReference type="Proteomes" id="UP000192247"/>
    </source>
</evidence>
<feature type="compositionally biased region" description="Basic and acidic residues" evidence="5">
    <location>
        <begin position="50"/>
        <end position="65"/>
    </location>
</feature>
<keyword evidence="8" id="KW-1185">Reference proteome</keyword>
<feature type="domain" description="HMG box" evidence="6">
    <location>
        <begin position="165"/>
        <end position="233"/>
    </location>
</feature>
<evidence type="ECO:0000256" key="4">
    <source>
        <dbReference type="SAM" id="Coils"/>
    </source>
</evidence>
<dbReference type="PANTHER" id="PTHR46040:SF3">
    <property type="entry name" value="HIGH MOBILITY GROUP PROTEIN 2"/>
    <property type="match status" value="1"/>
</dbReference>
<dbReference type="GO" id="GO:0005634">
    <property type="term" value="C:nucleus"/>
    <property type="evidence" value="ECO:0007669"/>
    <property type="project" value="UniProtKB-UniRule"/>
</dbReference>
<dbReference type="AlphaFoldDB" id="A0A1V9XKC0"/>
<dbReference type="EMBL" id="MNPL01009016">
    <property type="protein sequence ID" value="OQR73929.1"/>
    <property type="molecule type" value="Genomic_DNA"/>
</dbReference>
<dbReference type="InterPro" id="IPR009071">
    <property type="entry name" value="HMG_box_dom"/>
</dbReference>
<dbReference type="Proteomes" id="UP000192247">
    <property type="component" value="Unassembled WGS sequence"/>
</dbReference>
<dbReference type="Gene3D" id="1.10.30.10">
    <property type="entry name" value="High mobility group box domain"/>
    <property type="match status" value="1"/>
</dbReference>
<sequence length="448" mass="50528">MLRFPFQPSNKSEKKDVDSRTHFLKPKTLIIMSVGRESNNKPDSTSCDNEEVKRERMDIDSEKGGDSASQSTSSGAKDPLADSREDSVLSREGEPMDTADMGVATKSPCSSQELKAEQEGIEEDIEAEENVENTTPGHKRGRGRPPKTGSERRQRRPRARDHNAPKAPINGYVRFLNENRERCRRDNPDAAFSNITKLLAHEWSALKQEEKQKYLDAAERDRERYAKEVEQYQRTDAYKQFRRQLAEEEAAKRHSQQSDAQTAREGDQRRRQQLKANNGAAASNLLMGVARAGTAMSHTTSNNHNHGDNKFQYKMSGPVGLKPKGVMKTEEVICGSGSSMVTGNRGMSPPAPIPNIRHNPEDTTFDIPIFTEEFLDHNKAREAEMRALRKSHTELEEHNAVLAKHIDSFKDAIGRLEAEVETHRNSNKAMQMYLDKLRGTLAEAFQQV</sequence>
<evidence type="ECO:0000256" key="3">
    <source>
        <dbReference type="PROSITE-ProRule" id="PRU00267"/>
    </source>
</evidence>
<evidence type="ECO:0000256" key="5">
    <source>
        <dbReference type="SAM" id="MobiDB-lite"/>
    </source>
</evidence>
<protein>
    <submittedName>
        <fullName evidence="7">High mobility group protein 20A-like</fullName>
    </submittedName>
</protein>
<dbReference type="Pfam" id="PF00505">
    <property type="entry name" value="HMG_box"/>
    <property type="match status" value="1"/>
</dbReference>
<comment type="caution">
    <text evidence="7">The sequence shown here is derived from an EMBL/GenBank/DDBJ whole genome shotgun (WGS) entry which is preliminary data.</text>
</comment>
<keyword evidence="2 3" id="KW-0539">Nucleus</keyword>
<feature type="region of interest" description="Disordered" evidence="5">
    <location>
        <begin position="1"/>
        <end position="170"/>
    </location>
</feature>
<evidence type="ECO:0000259" key="6">
    <source>
        <dbReference type="PROSITE" id="PS50118"/>
    </source>
</evidence>
<accession>A0A1V9XKC0</accession>
<dbReference type="GO" id="GO:0003677">
    <property type="term" value="F:DNA binding"/>
    <property type="evidence" value="ECO:0007669"/>
    <property type="project" value="UniProtKB-UniRule"/>
</dbReference>
<feature type="compositionally biased region" description="Acidic residues" evidence="5">
    <location>
        <begin position="119"/>
        <end position="131"/>
    </location>
</feature>
<dbReference type="CDD" id="cd21980">
    <property type="entry name" value="HMG-box_HMG20"/>
    <property type="match status" value="1"/>
</dbReference>
<feature type="compositionally biased region" description="Basic and acidic residues" evidence="5">
    <location>
        <begin position="11"/>
        <end position="21"/>
    </location>
</feature>
<dbReference type="OrthoDB" id="3213154at2759"/>
<feature type="compositionally biased region" description="Basic and acidic residues" evidence="5">
    <location>
        <begin position="79"/>
        <end position="94"/>
    </location>
</feature>
<organism evidence="7 8">
    <name type="scientific">Tropilaelaps mercedesae</name>
    <dbReference type="NCBI Taxonomy" id="418985"/>
    <lineage>
        <taxon>Eukaryota</taxon>
        <taxon>Metazoa</taxon>
        <taxon>Ecdysozoa</taxon>
        <taxon>Arthropoda</taxon>
        <taxon>Chelicerata</taxon>
        <taxon>Arachnida</taxon>
        <taxon>Acari</taxon>
        <taxon>Parasitiformes</taxon>
        <taxon>Mesostigmata</taxon>
        <taxon>Gamasina</taxon>
        <taxon>Dermanyssoidea</taxon>
        <taxon>Laelapidae</taxon>
        <taxon>Tropilaelaps</taxon>
    </lineage>
</organism>